<protein>
    <recommendedName>
        <fullName evidence="2">C2H2-type domain-containing protein</fullName>
    </recommendedName>
</protein>
<evidence type="ECO:0000259" key="2">
    <source>
        <dbReference type="SMART" id="SM00355"/>
    </source>
</evidence>
<feature type="compositionally biased region" description="Low complexity" evidence="1">
    <location>
        <begin position="841"/>
        <end position="857"/>
    </location>
</feature>
<dbReference type="Proteomes" id="UP000663891">
    <property type="component" value="Unassembled WGS sequence"/>
</dbReference>
<feature type="compositionally biased region" description="Low complexity" evidence="1">
    <location>
        <begin position="246"/>
        <end position="258"/>
    </location>
</feature>
<dbReference type="EMBL" id="CAJNON010000019">
    <property type="protein sequence ID" value="CAF0791224.1"/>
    <property type="molecule type" value="Genomic_DNA"/>
</dbReference>
<comment type="caution">
    <text evidence="3">The sequence shown here is derived from an EMBL/GenBank/DDBJ whole genome shotgun (WGS) entry which is preliminary data.</text>
</comment>
<sequence>MDSPSSPPVLYLGDDDDDDNISRASSSNDRRLPRKKRKLTNTNVHINTSVANWSKRQRNDYYQQQSTQHCSDSDSEPILIDPDEYIIEEPDTHSFRSFDWTIQNQPPKSPTPPPPVLSTKISSNPIRRLSPRVPNTPLTNVNHVGKRQIEKSHTTSVQNSNDKNIQQSRKPISMPAPRPSLAVLTLPISKPPPPPLSPIRSSTRRGRPVKNSRIPYAQSTSPPSLRQRSEQQTSPSSLRPRLEQQTSRSSTSSTTTAVITPSTEIRRQVLNGTGLLSAFHDTKYYQCNICKFKSVTSSTLLQHLFTHMFFCEQCSFYTYSHYTLSQHIFEKHSVTEPIHDPANPKAYDLLYVTRCQDGTFALCMDSSSSDTTNKANNTNQQLIISSATYNDQQQNKPLKKKPLKQKELLNEDDNDIVLLTEKCNTNHRSTICLKEKEKNYQSYVLIKHRRFYSLKKPLCLHSLILEYNICREHTIRHMCQTQDILKRRKFITKFSKTRLVDEVADCLRTIVNDIINSEENNSDQTSLICALPNHVLNSILSIDNLNLITDSLKLNNKYDQNIEQKQLYDHEHKLRICLKEKEKNYQSYVLIKHRRFYSLKKPLCLHSLILEYNICREHTIRHMCQTQDILKRRKFITKFSKTRLVDEVADCLRTIVNDIINSEENNSDQTSLICALPNHILNSILSIDNLNLITDSLKLNNKYDQNIEQKQLYDHEHKLRESRENIFVVSSPETNNSEQVIISSLHSSMTNGDSVFTQTKLDKISFSNNSHRFLKTNATKQPQTNTFKSNVQKKVNTKPPPPPLPVALLPKAPSLRPVLQKLSRPLPNPSLSTIIDRNNNSVPSTTTSKLSPTKTPSAVIVLD</sequence>
<accession>A0A813S2C7</accession>
<feature type="domain" description="C2H2-type" evidence="2">
    <location>
        <begin position="309"/>
        <end position="332"/>
    </location>
</feature>
<evidence type="ECO:0000256" key="1">
    <source>
        <dbReference type="SAM" id="MobiDB-lite"/>
    </source>
</evidence>
<feature type="compositionally biased region" description="Pro residues" evidence="1">
    <location>
        <begin position="107"/>
        <end position="116"/>
    </location>
</feature>
<proteinExistence type="predicted"/>
<feature type="compositionally biased region" description="Polar residues" evidence="1">
    <location>
        <begin position="217"/>
        <end position="237"/>
    </location>
</feature>
<organism evidence="3 4">
    <name type="scientific">Adineta steineri</name>
    <dbReference type="NCBI Taxonomy" id="433720"/>
    <lineage>
        <taxon>Eukaryota</taxon>
        <taxon>Metazoa</taxon>
        <taxon>Spiralia</taxon>
        <taxon>Gnathifera</taxon>
        <taxon>Rotifera</taxon>
        <taxon>Eurotatoria</taxon>
        <taxon>Bdelloidea</taxon>
        <taxon>Adinetida</taxon>
        <taxon>Adinetidae</taxon>
        <taxon>Adineta</taxon>
    </lineage>
</organism>
<feature type="compositionally biased region" description="Polar residues" evidence="1">
    <location>
        <begin position="829"/>
        <end position="840"/>
    </location>
</feature>
<dbReference type="Gene3D" id="3.30.160.60">
    <property type="entry name" value="Classic Zinc Finger"/>
    <property type="match status" value="1"/>
</dbReference>
<dbReference type="SMART" id="SM00355">
    <property type="entry name" value="ZnF_C2H2"/>
    <property type="match status" value="2"/>
</dbReference>
<feature type="compositionally biased region" description="Polar residues" evidence="1">
    <location>
        <begin position="154"/>
        <end position="170"/>
    </location>
</feature>
<feature type="region of interest" description="Disordered" evidence="1">
    <location>
        <begin position="825"/>
        <end position="863"/>
    </location>
</feature>
<dbReference type="OrthoDB" id="10051084at2759"/>
<gene>
    <name evidence="3" type="ORF">VCS650_LOCUS3501</name>
</gene>
<evidence type="ECO:0000313" key="4">
    <source>
        <dbReference type="Proteomes" id="UP000663891"/>
    </source>
</evidence>
<reference evidence="3" key="1">
    <citation type="submission" date="2021-02" db="EMBL/GenBank/DDBJ databases">
        <authorList>
            <person name="Nowell W R."/>
        </authorList>
    </citation>
    <scope>NUCLEOTIDE SEQUENCE</scope>
</reference>
<dbReference type="AlphaFoldDB" id="A0A813S2C7"/>
<dbReference type="InterPro" id="IPR013087">
    <property type="entry name" value="Znf_C2H2_type"/>
</dbReference>
<evidence type="ECO:0000313" key="3">
    <source>
        <dbReference type="EMBL" id="CAF0791224.1"/>
    </source>
</evidence>
<feature type="domain" description="C2H2-type" evidence="2">
    <location>
        <begin position="285"/>
        <end position="307"/>
    </location>
</feature>
<name>A0A813S2C7_9BILA</name>
<feature type="region of interest" description="Disordered" evidence="1">
    <location>
        <begin position="1"/>
        <end position="43"/>
    </location>
</feature>
<feature type="region of interest" description="Disordered" evidence="1">
    <location>
        <begin position="100"/>
        <end position="258"/>
    </location>
</feature>